<dbReference type="SUPFAM" id="SSF53756">
    <property type="entry name" value="UDP-Glycosyltransferase/glycogen phosphorylase"/>
    <property type="match status" value="1"/>
</dbReference>
<evidence type="ECO:0000313" key="3">
    <source>
        <dbReference type="EMBL" id="SHO42755.1"/>
    </source>
</evidence>
<evidence type="ECO:0000256" key="1">
    <source>
        <dbReference type="ARBA" id="ARBA00006962"/>
    </source>
</evidence>
<accession>A0A2H1EE83</accession>
<dbReference type="EMBL" id="FRFC01000001">
    <property type="protein sequence ID" value="SHO42755.1"/>
    <property type="molecule type" value="Genomic_DNA"/>
</dbReference>
<dbReference type="PANTHER" id="PTHR21015:SF22">
    <property type="entry name" value="GLYCOSYLTRANSFERASE"/>
    <property type="match status" value="1"/>
</dbReference>
<sequence length="355" mass="39502">MRNHLEIKGAQKNTKYMLDLVFFTSPIGLGHATRDIAIAGNLTDISKRFVSGGAAPRIISQNGFDVEDLYRPPPFMVKNGKMEKPLRWLFGYYSYYKQCKAISSEVLGKYSPRVVASDEDFASLVVAQEEGLKTILVTDILETSFASGIGSLIEKKMNKSMKKIIQKCDLVILPEAGDNQDNMVRVGPIVRDTTQSREQIREKLGFTRKTIVVSIGGTDSGKFLIEKAIEAHSKIKSETDLVIVSGPSLDINNPGIRNLGFVNNLHEVIFAADLVVSLAGKSTIDEARHYGTPGIFIPIKGHFEQEDNARELGYTYDDILHLDRIILEKINQKREPKPFDGAKKAAEMIRKLVMA</sequence>
<feature type="domain" description="Glycosyl transferase family 28 C-terminal" evidence="2">
    <location>
        <begin position="214"/>
        <end position="326"/>
    </location>
</feature>
<evidence type="ECO:0000313" key="4">
    <source>
        <dbReference type="Proteomes" id="UP000232412"/>
    </source>
</evidence>
<reference evidence="4" key="1">
    <citation type="submission" date="2016-12" db="EMBL/GenBank/DDBJ databases">
        <authorList>
            <person name="Herbold C."/>
        </authorList>
    </citation>
    <scope>NUCLEOTIDE SEQUENCE [LARGE SCALE GENOMIC DNA]</scope>
</reference>
<dbReference type="AlphaFoldDB" id="A0A2H1EE83"/>
<name>A0A2H1EE83_9ARCH</name>
<dbReference type="GO" id="GO:0016758">
    <property type="term" value="F:hexosyltransferase activity"/>
    <property type="evidence" value="ECO:0007669"/>
    <property type="project" value="InterPro"/>
</dbReference>
<gene>
    <name evidence="3" type="ORF">NSIN_10158</name>
</gene>
<comment type="similarity">
    <text evidence="1">Belongs to the glycosyltransferase 28 family.</text>
</comment>
<keyword evidence="4" id="KW-1185">Reference proteome</keyword>
<protein>
    <recommendedName>
        <fullName evidence="2">Glycosyl transferase family 28 C-terminal domain-containing protein</fullName>
    </recommendedName>
</protein>
<dbReference type="InterPro" id="IPR007235">
    <property type="entry name" value="Glyco_trans_28_C"/>
</dbReference>
<evidence type="ECO:0000259" key="2">
    <source>
        <dbReference type="Pfam" id="PF04101"/>
    </source>
</evidence>
<dbReference type="Pfam" id="PF04101">
    <property type="entry name" value="Glyco_tran_28_C"/>
    <property type="match status" value="1"/>
</dbReference>
<dbReference type="PANTHER" id="PTHR21015">
    <property type="entry name" value="UDP-N-ACETYLGLUCOSAMINE--N-ACETYLMURAMYL-(PENTAPEPTIDE) PYROPHOSPHORYL-UNDECAPRENOL N-ACETYLGLUCOSAMINE TRANSFERASE 1"/>
    <property type="match status" value="1"/>
</dbReference>
<proteinExistence type="inferred from homology"/>
<dbReference type="Proteomes" id="UP000232412">
    <property type="component" value="Unassembled WGS sequence"/>
</dbReference>
<organism evidence="3 4">
    <name type="scientific">Nitrosotalea sinensis</name>
    <dbReference type="NCBI Taxonomy" id="1499975"/>
    <lineage>
        <taxon>Archaea</taxon>
        <taxon>Nitrososphaerota</taxon>
        <taxon>Nitrososphaeria</taxon>
        <taxon>Nitrosotaleales</taxon>
        <taxon>Nitrosotaleaceae</taxon>
        <taxon>Nitrosotalea</taxon>
    </lineage>
</organism>
<dbReference type="Gene3D" id="3.40.50.2000">
    <property type="entry name" value="Glycogen Phosphorylase B"/>
    <property type="match status" value="1"/>
</dbReference>